<proteinExistence type="predicted"/>
<comment type="caution">
    <text evidence="4">The sequence shown here is derived from an EMBL/GenBank/DDBJ whole genome shotgun (WGS) entry which is preliminary data.</text>
</comment>
<organism evidence="4 5">
    <name type="scientific">Setomelanomma holmii</name>
    <dbReference type="NCBI Taxonomy" id="210430"/>
    <lineage>
        <taxon>Eukaryota</taxon>
        <taxon>Fungi</taxon>
        <taxon>Dikarya</taxon>
        <taxon>Ascomycota</taxon>
        <taxon>Pezizomycotina</taxon>
        <taxon>Dothideomycetes</taxon>
        <taxon>Pleosporomycetidae</taxon>
        <taxon>Pleosporales</taxon>
        <taxon>Pleosporineae</taxon>
        <taxon>Phaeosphaeriaceae</taxon>
        <taxon>Setomelanomma</taxon>
    </lineage>
</organism>
<evidence type="ECO:0000313" key="5">
    <source>
        <dbReference type="Proteomes" id="UP000799777"/>
    </source>
</evidence>
<dbReference type="InterPro" id="IPR056884">
    <property type="entry name" value="NPHP3-like_N"/>
</dbReference>
<dbReference type="Proteomes" id="UP000799777">
    <property type="component" value="Unassembled WGS sequence"/>
</dbReference>
<protein>
    <recommendedName>
        <fullName evidence="3">Nephrocystin 3-like N-terminal domain-containing protein</fullName>
    </recommendedName>
</protein>
<dbReference type="EMBL" id="ML978160">
    <property type="protein sequence ID" value="KAF2034716.1"/>
    <property type="molecule type" value="Genomic_DNA"/>
</dbReference>
<gene>
    <name evidence="4" type="ORF">EK21DRAFT_55929</name>
</gene>
<sequence length="857" mass="96422">MSTRPIPAVGLASALIQTIDFSINVLRKEHPIYQPVDESTTPVENTKVLQSIIDNLYRLTDLIAQSELRRLQDEKSEQKESAAKLSDAAQQLLKQSDQVVDLVQSLRDALMAAQARGSSSDASWPTARVALMNGVWKKKDVTSHKKKFRALRRETDTSLLLALRQYLDQSAETGLPIFAEDGEEGKTLRHWEKWQNEALDAIHAQGWRAGKKKNVDGFSAIVDKLIGAEKEVYFCDEAFKLLWFEGLDERLNSVERPMDGTMGWMFGDERMGEKGALLEWLGSTQGQNLFWIKGKSGCGKTVLTKFMFRNPRIFDYLEAWSGAAPGITASYFFWKSGSEMQNSPVGMFRAMLYEALQDMIYGPLEQDVGIIQWLFADRWSQFTSYGGGLHDLALPELRKAFDLMISDVSKKFLFMVDGLDEMDNHSEEPLAMIVEATKKENVKIIASSRSSSTLQEAFQDQPHLVLDEWTKKDSGAHVLHTFGQDDTLAQLRGKPDNVEEMNVINTLAEKADGIFLWAALATSFILQGTKDEDDFTMLRSRAEALPSTLDLLVPNIIGSLQLEDAQDFWKVATLLETHSCPGLLPLSFALTADTEATIAADIKPLKSAQTTKRIEEMRHLFQHKCQNLFSFFDTSPPEATESRGRAEYLKVMYTHRSVRDYLPERSACNGTSTTSSFNPTIQWANAHLWTLKILRPSANSNLHIWHPLSACLESALLLHSQTSKLPLSYIDAAAEAALTHHRKSPATSDLPSFPGAPVTSIESFLDLAVLFNLQGYVAIKVKTAEKKEVRHAAEFGREVRKRLGDGGEKRWIRGPGRERLKEEWARERMEMDGLMEYYGKSVRFGSAKPFVEVPQYE</sequence>
<dbReference type="Pfam" id="PF24883">
    <property type="entry name" value="NPHP3_N"/>
    <property type="match status" value="1"/>
</dbReference>
<feature type="domain" description="Nephrocystin 3-like N-terminal" evidence="3">
    <location>
        <begin position="276"/>
        <end position="449"/>
    </location>
</feature>
<feature type="coiled-coil region" evidence="2">
    <location>
        <begin position="68"/>
        <end position="95"/>
    </location>
</feature>
<dbReference type="SUPFAM" id="SSF52540">
    <property type="entry name" value="P-loop containing nucleoside triphosphate hydrolases"/>
    <property type="match status" value="1"/>
</dbReference>
<evidence type="ECO:0000313" key="4">
    <source>
        <dbReference type="EMBL" id="KAF2034716.1"/>
    </source>
</evidence>
<evidence type="ECO:0000256" key="2">
    <source>
        <dbReference type="SAM" id="Coils"/>
    </source>
</evidence>
<name>A0A9P4HKL3_9PLEO</name>
<dbReference type="PANTHER" id="PTHR10039:SF5">
    <property type="entry name" value="NACHT DOMAIN-CONTAINING PROTEIN"/>
    <property type="match status" value="1"/>
</dbReference>
<evidence type="ECO:0000259" key="3">
    <source>
        <dbReference type="Pfam" id="PF24883"/>
    </source>
</evidence>
<reference evidence="4" key="1">
    <citation type="journal article" date="2020" name="Stud. Mycol.">
        <title>101 Dothideomycetes genomes: a test case for predicting lifestyles and emergence of pathogens.</title>
        <authorList>
            <person name="Haridas S."/>
            <person name="Albert R."/>
            <person name="Binder M."/>
            <person name="Bloem J."/>
            <person name="Labutti K."/>
            <person name="Salamov A."/>
            <person name="Andreopoulos B."/>
            <person name="Baker S."/>
            <person name="Barry K."/>
            <person name="Bills G."/>
            <person name="Bluhm B."/>
            <person name="Cannon C."/>
            <person name="Castanera R."/>
            <person name="Culley D."/>
            <person name="Daum C."/>
            <person name="Ezra D."/>
            <person name="Gonzalez J."/>
            <person name="Henrissat B."/>
            <person name="Kuo A."/>
            <person name="Liang C."/>
            <person name="Lipzen A."/>
            <person name="Lutzoni F."/>
            <person name="Magnuson J."/>
            <person name="Mondo S."/>
            <person name="Nolan M."/>
            <person name="Ohm R."/>
            <person name="Pangilinan J."/>
            <person name="Park H.-J."/>
            <person name="Ramirez L."/>
            <person name="Alfaro M."/>
            <person name="Sun H."/>
            <person name="Tritt A."/>
            <person name="Yoshinaga Y."/>
            <person name="Zwiers L.-H."/>
            <person name="Turgeon B."/>
            <person name="Goodwin S."/>
            <person name="Spatafora J."/>
            <person name="Crous P."/>
            <person name="Grigoriev I."/>
        </authorList>
    </citation>
    <scope>NUCLEOTIDE SEQUENCE</scope>
    <source>
        <strain evidence="4">CBS 110217</strain>
    </source>
</reference>
<evidence type="ECO:0000256" key="1">
    <source>
        <dbReference type="ARBA" id="ARBA00022737"/>
    </source>
</evidence>
<dbReference type="AlphaFoldDB" id="A0A9P4HKL3"/>
<keyword evidence="5" id="KW-1185">Reference proteome</keyword>
<dbReference type="Gene3D" id="3.40.50.300">
    <property type="entry name" value="P-loop containing nucleotide triphosphate hydrolases"/>
    <property type="match status" value="1"/>
</dbReference>
<keyword evidence="1" id="KW-0677">Repeat</keyword>
<dbReference type="PANTHER" id="PTHR10039">
    <property type="entry name" value="AMELOGENIN"/>
    <property type="match status" value="1"/>
</dbReference>
<dbReference type="InterPro" id="IPR027417">
    <property type="entry name" value="P-loop_NTPase"/>
</dbReference>
<accession>A0A9P4HKL3</accession>
<keyword evidence="2" id="KW-0175">Coiled coil</keyword>
<dbReference type="OrthoDB" id="443402at2759"/>